<evidence type="ECO:0000256" key="2">
    <source>
        <dbReference type="ARBA" id="ARBA00003015"/>
    </source>
</evidence>
<accession>A0A1X6WV16</accession>
<keyword evidence="4 7" id="KW-0808">Transferase</keyword>
<dbReference type="InterPro" id="IPR029063">
    <property type="entry name" value="SAM-dependent_MTases_sf"/>
</dbReference>
<evidence type="ECO:0000256" key="7">
    <source>
        <dbReference type="HAMAP-Rule" id="MF_01057"/>
    </source>
</evidence>
<dbReference type="EMBL" id="FWFG01000011">
    <property type="protein sequence ID" value="SLM88071.1"/>
    <property type="molecule type" value="Genomic_DNA"/>
</dbReference>
<dbReference type="SUPFAM" id="SSF53335">
    <property type="entry name" value="S-adenosyl-L-methionine-dependent methyltransferases"/>
    <property type="match status" value="1"/>
</dbReference>
<dbReference type="InterPro" id="IPR055361">
    <property type="entry name" value="tRNA_methyltr_TrmB_bact"/>
</dbReference>
<evidence type="ECO:0000313" key="9">
    <source>
        <dbReference type="EMBL" id="SLM88071.1"/>
    </source>
</evidence>
<feature type="binding site" evidence="7">
    <location>
        <begin position="247"/>
        <end position="250"/>
    </location>
    <ligand>
        <name>substrate</name>
    </ligand>
</feature>
<evidence type="ECO:0000256" key="1">
    <source>
        <dbReference type="ARBA" id="ARBA00000142"/>
    </source>
</evidence>
<feature type="binding site" evidence="7">
    <location>
        <position position="80"/>
    </location>
    <ligand>
        <name>S-adenosyl-L-methionine</name>
        <dbReference type="ChEBI" id="CHEBI:59789"/>
    </ligand>
</feature>
<dbReference type="EC" id="2.1.1.33" evidence="7"/>
<dbReference type="UniPathway" id="UPA00989"/>
<name>A0A1X6WV16_9MICO</name>
<proteinExistence type="inferred from homology"/>
<dbReference type="OrthoDB" id="9802090at2"/>
<dbReference type="HAMAP" id="MF_01057">
    <property type="entry name" value="tRNA_methyltr_TrmB"/>
    <property type="match status" value="1"/>
</dbReference>
<feature type="binding site" evidence="7">
    <location>
        <position position="156"/>
    </location>
    <ligand>
        <name>S-adenosyl-L-methionine</name>
        <dbReference type="ChEBI" id="CHEBI:59789"/>
    </ligand>
</feature>
<dbReference type="InterPro" id="IPR003358">
    <property type="entry name" value="tRNA_(Gua-N-7)_MeTrfase_Trmb"/>
</dbReference>
<keyword evidence="6 7" id="KW-0819">tRNA processing</keyword>
<dbReference type="GO" id="GO:0008176">
    <property type="term" value="F:tRNA (guanine(46)-N7)-methyltransferase activity"/>
    <property type="evidence" value="ECO:0007669"/>
    <property type="project" value="UniProtKB-UniRule"/>
</dbReference>
<evidence type="ECO:0000256" key="3">
    <source>
        <dbReference type="ARBA" id="ARBA00022603"/>
    </source>
</evidence>
<dbReference type="RefSeq" id="WP_087101823.1">
    <property type="nucleotide sequence ID" value="NZ_FWFG01000011.1"/>
</dbReference>
<dbReference type="PANTHER" id="PTHR23417">
    <property type="entry name" value="3-DEOXY-D-MANNO-OCTULOSONIC-ACID TRANSFERASE/TRNA GUANINE-N 7 - -METHYLTRANSFERASE"/>
    <property type="match status" value="1"/>
</dbReference>
<dbReference type="Gene3D" id="3.40.50.150">
    <property type="entry name" value="Vaccinia Virus protein VP39"/>
    <property type="match status" value="1"/>
</dbReference>
<evidence type="ECO:0000256" key="4">
    <source>
        <dbReference type="ARBA" id="ARBA00022679"/>
    </source>
</evidence>
<keyword evidence="3 7" id="KW-0489">Methyltransferase</keyword>
<dbReference type="Pfam" id="PF02390">
    <property type="entry name" value="Methyltransf_4"/>
    <property type="match status" value="1"/>
</dbReference>
<comment type="caution">
    <text evidence="7">Lacks conserved residue(s) required for the propagation of feature annotation.</text>
</comment>
<comment type="catalytic activity">
    <reaction evidence="1 7">
        <text>guanosine(46) in tRNA + S-adenosyl-L-methionine = N(7)-methylguanosine(46) in tRNA + S-adenosyl-L-homocysteine</text>
        <dbReference type="Rhea" id="RHEA:42708"/>
        <dbReference type="Rhea" id="RHEA-COMP:10188"/>
        <dbReference type="Rhea" id="RHEA-COMP:10189"/>
        <dbReference type="ChEBI" id="CHEBI:57856"/>
        <dbReference type="ChEBI" id="CHEBI:59789"/>
        <dbReference type="ChEBI" id="CHEBI:74269"/>
        <dbReference type="ChEBI" id="CHEBI:74480"/>
        <dbReference type="EC" id="2.1.1.33"/>
    </reaction>
</comment>
<gene>
    <name evidence="7" type="primary">trmB</name>
    <name evidence="9" type="ORF">FM110_01010</name>
</gene>
<feature type="compositionally biased region" description="Low complexity" evidence="8">
    <location>
        <begin position="273"/>
        <end position="287"/>
    </location>
</feature>
<evidence type="ECO:0000313" key="10">
    <source>
        <dbReference type="Proteomes" id="UP000195981"/>
    </source>
</evidence>
<dbReference type="PROSITE" id="PS51625">
    <property type="entry name" value="SAM_MT_TRMB"/>
    <property type="match status" value="1"/>
</dbReference>
<feature type="binding site" evidence="7">
    <location>
        <position position="133"/>
    </location>
    <ligand>
        <name>S-adenosyl-L-methionine</name>
        <dbReference type="ChEBI" id="CHEBI:59789"/>
    </ligand>
</feature>
<feature type="compositionally biased region" description="Polar residues" evidence="8">
    <location>
        <begin position="292"/>
        <end position="303"/>
    </location>
</feature>
<sequence>MSAEHDAPPSGHVAALPRRDIVSFVRRGSRLTRSRQQAWDRSHERWVLDLPQGERDTLPAPDQRLDLERVFGRRAPLVVEIGSGQGENIAAAAAAHPERDHLAFEVYVPGIAQTLMRLEQAGSPENVRILPLDALHSLPILLAPGSITEAWIFFPDPWHKSKHHKRRLVSEPLLDVLDPLLVDGAVLRCATDWAEYAGHMRRVLDADPRVENLFPDGARPTGTASDPLPEDLPREGWAPRFEGRVLTSFERKAHDAGRLVWDLAYRRQELPGTAAVAPPASTATAAPRGLENTESSRPENTGSAHPEEQP</sequence>
<evidence type="ECO:0000256" key="5">
    <source>
        <dbReference type="ARBA" id="ARBA00022691"/>
    </source>
</evidence>
<feature type="binding site" evidence="7">
    <location>
        <position position="192"/>
    </location>
    <ligand>
        <name>substrate</name>
    </ligand>
</feature>
<comment type="similarity">
    <text evidence="7">Belongs to the class I-like SAM-binding methyltransferase superfamily. TrmB family.</text>
</comment>
<organism evidence="9 10">
    <name type="scientific">Brachybacterium nesterenkovii</name>
    <dbReference type="NCBI Taxonomy" id="47847"/>
    <lineage>
        <taxon>Bacteria</taxon>
        <taxon>Bacillati</taxon>
        <taxon>Actinomycetota</taxon>
        <taxon>Actinomycetes</taxon>
        <taxon>Micrococcales</taxon>
        <taxon>Dermabacteraceae</taxon>
        <taxon>Brachybacterium</taxon>
    </lineage>
</organism>
<protein>
    <recommendedName>
        <fullName evidence="7">tRNA (guanine-N(7)-)-methyltransferase</fullName>
        <ecNumber evidence="7">2.1.1.33</ecNumber>
    </recommendedName>
    <alternativeName>
        <fullName evidence="7">tRNA (guanine(46)-N(7))-methyltransferase</fullName>
    </alternativeName>
    <alternativeName>
        <fullName evidence="7">tRNA(m7G46)-methyltransferase</fullName>
    </alternativeName>
</protein>
<feature type="binding site" evidence="7">
    <location>
        <position position="160"/>
    </location>
    <ligand>
        <name>substrate</name>
    </ligand>
</feature>
<comment type="pathway">
    <text evidence="7">tRNA modification; N(7)-methylguanine-tRNA biosynthesis.</text>
</comment>
<feature type="region of interest" description="Disordered" evidence="8">
    <location>
        <begin position="271"/>
        <end position="310"/>
    </location>
</feature>
<evidence type="ECO:0000256" key="8">
    <source>
        <dbReference type="SAM" id="MobiDB-lite"/>
    </source>
</evidence>
<dbReference type="PANTHER" id="PTHR23417:SF14">
    <property type="entry name" value="PENTACOTRIPEPTIDE-REPEAT REGION OF PRORP DOMAIN-CONTAINING PROTEIN"/>
    <property type="match status" value="1"/>
</dbReference>
<feature type="binding site" evidence="7">
    <location>
        <position position="105"/>
    </location>
    <ligand>
        <name>S-adenosyl-L-methionine</name>
        <dbReference type="ChEBI" id="CHEBI:59789"/>
    </ligand>
</feature>
<reference evidence="9 10" key="1">
    <citation type="submission" date="2017-02" db="EMBL/GenBank/DDBJ databases">
        <authorList>
            <person name="Peterson S.W."/>
        </authorList>
    </citation>
    <scope>NUCLEOTIDE SEQUENCE [LARGE SCALE GENOMIC DNA]</scope>
    <source>
        <strain evidence="9 10">CIP104813</strain>
    </source>
</reference>
<feature type="region of interest" description="Disordered" evidence="8">
    <location>
        <begin position="213"/>
        <end position="236"/>
    </location>
</feature>
<dbReference type="Proteomes" id="UP000195981">
    <property type="component" value="Unassembled WGS sequence"/>
</dbReference>
<keyword evidence="5 7" id="KW-0949">S-adenosyl-L-methionine</keyword>
<evidence type="ECO:0000256" key="6">
    <source>
        <dbReference type="ARBA" id="ARBA00022694"/>
    </source>
</evidence>
<keyword evidence="10" id="KW-1185">Reference proteome</keyword>
<dbReference type="GO" id="GO:0043527">
    <property type="term" value="C:tRNA methyltransferase complex"/>
    <property type="evidence" value="ECO:0007669"/>
    <property type="project" value="TreeGrafter"/>
</dbReference>
<comment type="function">
    <text evidence="2 7">Catalyzes the formation of N(7)-methylguanine at position 46 (m7G46) in tRNA.</text>
</comment>
<dbReference type="AlphaFoldDB" id="A0A1X6WV16"/>